<reference evidence="12 13" key="1">
    <citation type="journal article" date="2016" name="Genome Biol. Evol.">
        <title>Comparative Genomic Analyses of the Moraxella catarrhalis Serosensitive and Seroresistant Lineages Demonstrate Their Independent Evolution.</title>
        <authorList>
            <person name="Earl J.P."/>
            <person name="de Vries S.P."/>
            <person name="Ahmed A."/>
            <person name="Powell E."/>
            <person name="Schultz M.P."/>
            <person name="Hermans P.W."/>
            <person name="Hill D.J."/>
            <person name="Zhou Z."/>
            <person name="Constantinidou C.I."/>
            <person name="Hu F.Z."/>
            <person name="Bootsma H.J."/>
            <person name="Ehrlich G.D."/>
        </authorList>
    </citation>
    <scope>NUCLEOTIDE SEQUENCE [LARGE SCALE GENOMIC DNA]</scope>
    <source>
        <strain evidence="12 13">Z7542</strain>
    </source>
</reference>
<dbReference type="PANTHER" id="PTHR42917">
    <property type="entry name" value="2,4-DIENOYL-COA REDUCTASE"/>
    <property type="match status" value="1"/>
</dbReference>
<keyword evidence="8" id="KW-0408">Iron</keyword>
<dbReference type="InterPro" id="IPR001155">
    <property type="entry name" value="OxRdtase_FMN_N"/>
</dbReference>
<evidence type="ECO:0000256" key="3">
    <source>
        <dbReference type="ARBA" id="ARBA00011048"/>
    </source>
</evidence>
<evidence type="ECO:0000256" key="6">
    <source>
        <dbReference type="ARBA" id="ARBA00022723"/>
    </source>
</evidence>
<dbReference type="SUPFAM" id="SSF51395">
    <property type="entry name" value="FMN-linked oxidoreductases"/>
    <property type="match status" value="1"/>
</dbReference>
<feature type="domain" description="NADH:flavin oxidoreductase/NADH oxidase N-terminal" evidence="10">
    <location>
        <begin position="35"/>
        <end position="357"/>
    </location>
</feature>
<dbReference type="InterPro" id="IPR023753">
    <property type="entry name" value="FAD/NAD-binding_dom"/>
</dbReference>
<gene>
    <name evidence="12" type="ORF">AO384_0354</name>
</gene>
<dbReference type="PRINTS" id="PR00469">
    <property type="entry name" value="PNDRDTASEII"/>
</dbReference>
<dbReference type="SUPFAM" id="SSF51971">
    <property type="entry name" value="Nucleotide-binding domain"/>
    <property type="match status" value="1"/>
</dbReference>
<dbReference type="OrthoDB" id="8523426at2"/>
<comment type="similarity">
    <text evidence="3">In the N-terminal section; belongs to the NADH:flavin oxidoreductase/NADH oxidase family.</text>
</comment>
<dbReference type="InterPro" id="IPR013785">
    <property type="entry name" value="Aldolase_TIM"/>
</dbReference>
<evidence type="ECO:0000256" key="9">
    <source>
        <dbReference type="ARBA" id="ARBA00023014"/>
    </source>
</evidence>
<comment type="caution">
    <text evidence="12">The sequence shown here is derived from an EMBL/GenBank/DDBJ whole genome shotgun (WGS) entry which is preliminary data.</text>
</comment>
<dbReference type="Gene3D" id="3.40.50.720">
    <property type="entry name" value="NAD(P)-binding Rossmann-like Domain"/>
    <property type="match status" value="1"/>
</dbReference>
<evidence type="ECO:0000256" key="4">
    <source>
        <dbReference type="ARBA" id="ARBA00022630"/>
    </source>
</evidence>
<dbReference type="Gene3D" id="3.50.50.60">
    <property type="entry name" value="FAD/NAD(P)-binding domain"/>
    <property type="match status" value="1"/>
</dbReference>
<keyword evidence="6" id="KW-0479">Metal-binding</keyword>
<keyword evidence="5" id="KW-0288">FMN</keyword>
<evidence type="ECO:0000256" key="7">
    <source>
        <dbReference type="ARBA" id="ARBA00023002"/>
    </source>
</evidence>
<evidence type="ECO:0000256" key="8">
    <source>
        <dbReference type="ARBA" id="ARBA00023004"/>
    </source>
</evidence>
<dbReference type="eggNOG" id="COG1902">
    <property type="taxonomic scope" value="Bacteria"/>
</dbReference>
<dbReference type="EMBL" id="LXHC01000004">
    <property type="protein sequence ID" value="OAU98107.1"/>
    <property type="molecule type" value="Genomic_DNA"/>
</dbReference>
<dbReference type="Pfam" id="PF07992">
    <property type="entry name" value="Pyr_redox_2"/>
    <property type="match status" value="1"/>
</dbReference>
<dbReference type="eggNOG" id="COG0446">
    <property type="taxonomic scope" value="Bacteria"/>
</dbReference>
<evidence type="ECO:0000259" key="10">
    <source>
        <dbReference type="Pfam" id="PF00724"/>
    </source>
</evidence>
<dbReference type="InterPro" id="IPR051793">
    <property type="entry name" value="NADH:flavin_oxidoreductase"/>
</dbReference>
<evidence type="ECO:0000313" key="12">
    <source>
        <dbReference type="EMBL" id="OAU98107.1"/>
    </source>
</evidence>
<evidence type="ECO:0000313" key="13">
    <source>
        <dbReference type="Proteomes" id="UP000078228"/>
    </source>
</evidence>
<dbReference type="EC" id="1.3.1.34" evidence="12"/>
<evidence type="ECO:0000256" key="2">
    <source>
        <dbReference type="ARBA" id="ARBA00001966"/>
    </source>
</evidence>
<comment type="cofactor">
    <cofactor evidence="2">
        <name>[4Fe-4S] cluster</name>
        <dbReference type="ChEBI" id="CHEBI:49883"/>
    </cofactor>
</comment>
<organism evidence="12 13">
    <name type="scientific">Moraxella catarrhalis</name>
    <name type="common">Branhamella catarrhalis</name>
    <dbReference type="NCBI Taxonomy" id="480"/>
    <lineage>
        <taxon>Bacteria</taxon>
        <taxon>Pseudomonadati</taxon>
        <taxon>Pseudomonadota</taxon>
        <taxon>Gammaproteobacteria</taxon>
        <taxon>Moraxellales</taxon>
        <taxon>Moraxellaceae</taxon>
        <taxon>Moraxella</taxon>
    </lineage>
</organism>
<dbReference type="RefSeq" id="WP_064610497.1">
    <property type="nucleotide sequence ID" value="NZ_LXHB01000040.1"/>
</dbReference>
<dbReference type="PATRIC" id="fig|480.237.peg.1017"/>
<dbReference type="SUPFAM" id="SSF51905">
    <property type="entry name" value="FAD/NAD(P)-binding domain"/>
    <property type="match status" value="1"/>
</dbReference>
<accession>A0A198US47</accession>
<protein>
    <submittedName>
        <fullName evidence="12">2,4-dienoyl-CoA reductase NADPH</fullName>
        <ecNumber evidence="12">1.3.1.34</ecNumber>
    </submittedName>
</protein>
<dbReference type="GO" id="GO:0010181">
    <property type="term" value="F:FMN binding"/>
    <property type="evidence" value="ECO:0007669"/>
    <property type="project" value="InterPro"/>
</dbReference>
<keyword evidence="7 12" id="KW-0560">Oxidoreductase</keyword>
<feature type="domain" description="FAD/NAD(P)-binding" evidence="11">
    <location>
        <begin position="405"/>
        <end position="677"/>
    </location>
</feature>
<dbReference type="GO" id="GO:0046872">
    <property type="term" value="F:metal ion binding"/>
    <property type="evidence" value="ECO:0007669"/>
    <property type="project" value="UniProtKB-KW"/>
</dbReference>
<dbReference type="Proteomes" id="UP000078228">
    <property type="component" value="Unassembled WGS sequence"/>
</dbReference>
<evidence type="ECO:0000259" key="11">
    <source>
        <dbReference type="Pfam" id="PF07992"/>
    </source>
</evidence>
<dbReference type="PANTHER" id="PTHR42917:SF2">
    <property type="entry name" value="2,4-DIENOYL-COA REDUCTASE [(2E)-ENOYL-COA-PRODUCING]"/>
    <property type="match status" value="1"/>
</dbReference>
<keyword evidence="13" id="KW-1185">Reference proteome</keyword>
<evidence type="ECO:0000256" key="5">
    <source>
        <dbReference type="ARBA" id="ARBA00022643"/>
    </source>
</evidence>
<dbReference type="Pfam" id="PF00724">
    <property type="entry name" value="Oxidored_FMN"/>
    <property type="match status" value="1"/>
</dbReference>
<dbReference type="PRINTS" id="PR00368">
    <property type="entry name" value="FADPNR"/>
</dbReference>
<dbReference type="GO" id="GO:0051536">
    <property type="term" value="F:iron-sulfur cluster binding"/>
    <property type="evidence" value="ECO:0007669"/>
    <property type="project" value="UniProtKB-KW"/>
</dbReference>
<proteinExistence type="inferred from homology"/>
<name>A0A198US47_MORCA</name>
<dbReference type="GO" id="GO:0008670">
    <property type="term" value="F:2,4-dienoyl-CoA reductase (NADPH) activity"/>
    <property type="evidence" value="ECO:0007669"/>
    <property type="project" value="UniProtKB-EC"/>
</dbReference>
<dbReference type="Gene3D" id="3.20.20.70">
    <property type="entry name" value="Aldolase class I"/>
    <property type="match status" value="1"/>
</dbReference>
<keyword evidence="9" id="KW-0411">Iron-sulfur</keyword>
<evidence type="ECO:0000256" key="1">
    <source>
        <dbReference type="ARBA" id="ARBA00001917"/>
    </source>
</evidence>
<comment type="cofactor">
    <cofactor evidence="1">
        <name>FMN</name>
        <dbReference type="ChEBI" id="CHEBI:58210"/>
    </cofactor>
</comment>
<dbReference type="AlphaFoldDB" id="A0A198US47"/>
<dbReference type="CDD" id="cd02930">
    <property type="entry name" value="DCR_FMN"/>
    <property type="match status" value="1"/>
</dbReference>
<dbReference type="InterPro" id="IPR036188">
    <property type="entry name" value="FAD/NAD-bd_sf"/>
</dbReference>
<keyword evidence="4" id="KW-0285">Flavoprotein</keyword>
<sequence>MPLLFLKQRLANIIPTKAPDTNPQTSSLDSNYPHLFEPLDLGFTTLKNRVVMGSMHTGLEDRFYNYGKLATYFEARAKGGVGLIITGGIAPNREGWLTPVGGTLNRLGDVVHHARVTRAVHKHGAKILLQILHSGRYGYHPFVVAPSPIKSPISLFKPRQMSQNNIRSTIADYAHTAKLAKKAGYDGVEIMGSEGYLINQFFSARTNKRKDEYGGSLENRMRFAVEVVRAVRKAAGVDFIITFRLSMIELVEDGATMQDVIALAQALESAGVSLINTGIGWHEARIPTIVTSVPRAAFTRYTAAVKQAVSIPVIAANRINMPETAEEILSSGQADLVQMARPFLADSDWVNKAASNQAHLINTCIGCNQACLDHTFANQRASCLVNPLACFESEISVKPTKKPKKIIVVGAGVAGLSAAVTAASRGHEVTIYEQRAHIGGQFNMAKVIPGKEEFFETIRYFREQIKHLNITVHLNTVVDKTMLDQQAADHVIIATGVVPRMLPTLEGANLPQVISYSELLTGQKVAGERVAVLGAGGIGFDVAEFLTHGSSVSDAVNDATYKPKAMDADAFFTHWGVDKQAHYQPKGALVEPNYASPARQVYLLQRSEGKLGKTLNKTTGWVHKAAIKQAGVIQIAGANYDKVTDEGLWVTIDGKSQLLRVDTVVLCVGQESVNDLMPKLGDTPKADYQVIGGAKSSARLDAKRAIREGFELAVRL</sequence>